<dbReference type="EMBL" id="PGTD01000016">
    <property type="protein sequence ID" value="PJE29068.1"/>
    <property type="molecule type" value="Genomic_DNA"/>
</dbReference>
<name>A0A285IIV5_9RHOB</name>
<reference evidence="4 5" key="1">
    <citation type="submission" date="2017-09" db="EMBL/GenBank/DDBJ databases">
        <authorList>
            <person name="Ehlers B."/>
            <person name="Leendertz F.H."/>
        </authorList>
    </citation>
    <scope>NUCLEOTIDE SEQUENCE [LARGE SCALE GENOMIC DNA]</scope>
    <source>
        <strain evidence="4 5">CGMCC 1.12662</strain>
    </source>
</reference>
<keyword evidence="1 2" id="KW-0472">Membrane</keyword>
<sequence length="111" mass="11719">MPDTDHRSKLAALEARIAAAKAGGTKQGHAHGQEHYSAAQVGWRMVTELVAGLLLGFGIGFGLDWLFGIQPVMMILFTLLGFVAGVKTMLRSAQELQEKPSGPGAGDDDEG</sequence>
<comment type="function">
    <text evidence="1">A possible function for this protein is to guide the assembly of the membrane sector of the ATPase enzyme complex.</text>
</comment>
<protein>
    <recommendedName>
        <fullName evidence="1">ATP synthase protein I</fullName>
    </recommendedName>
</protein>
<organism evidence="4 5">
    <name type="scientific">Pseudooceanicola antarcticus</name>
    <dbReference type="NCBI Taxonomy" id="1247613"/>
    <lineage>
        <taxon>Bacteria</taxon>
        <taxon>Pseudomonadati</taxon>
        <taxon>Pseudomonadota</taxon>
        <taxon>Alphaproteobacteria</taxon>
        <taxon>Rhodobacterales</taxon>
        <taxon>Paracoccaceae</taxon>
        <taxon>Pseudooceanicola</taxon>
    </lineage>
</organism>
<dbReference type="GO" id="GO:0045259">
    <property type="term" value="C:proton-transporting ATP synthase complex"/>
    <property type="evidence" value="ECO:0007669"/>
    <property type="project" value="UniProtKB-UniRule"/>
</dbReference>
<reference evidence="3 6" key="2">
    <citation type="journal article" date="2018" name="Int. J. Syst. Evol. Microbiol.">
        <title>Pseudooceanicola lipolyticus sp. nov., a marine alphaproteobacterium, reclassification of Oceanicola flagellatus as Pseudooceanicola flagellatus comb. nov. and emended description of the genus Pseudooceanicola.</title>
        <authorList>
            <person name="Huang M.-M."/>
            <person name="Guo L.-L."/>
            <person name="Wu Y.-H."/>
            <person name="Lai Q.-L."/>
            <person name="Shao Z.-Z."/>
            <person name="Wang C.-S."/>
            <person name="Wu M."/>
            <person name="Xu X.-W."/>
        </authorList>
    </citation>
    <scope>NUCLEOTIDE SEQUENCE [LARGE SCALE GENOMIC DNA]</scope>
    <source>
        <strain evidence="3 6">Ar-45</strain>
    </source>
</reference>
<evidence type="ECO:0000313" key="5">
    <source>
        <dbReference type="Proteomes" id="UP000231655"/>
    </source>
</evidence>
<evidence type="ECO:0000256" key="2">
    <source>
        <dbReference type="SAM" id="Phobius"/>
    </source>
</evidence>
<dbReference type="Pfam" id="PF09527">
    <property type="entry name" value="ATPase_gene1"/>
    <property type="match status" value="1"/>
</dbReference>
<keyword evidence="1" id="KW-0375">Hydrogen ion transport</keyword>
<dbReference type="InterPro" id="IPR032820">
    <property type="entry name" value="ATPase_put"/>
</dbReference>
<dbReference type="RefSeq" id="WP_097144843.1">
    <property type="nucleotide sequence ID" value="NZ_OBEA01000002.1"/>
</dbReference>
<dbReference type="Proteomes" id="UP000231702">
    <property type="component" value="Unassembled WGS sequence"/>
</dbReference>
<evidence type="ECO:0000313" key="6">
    <source>
        <dbReference type="Proteomes" id="UP000231702"/>
    </source>
</evidence>
<keyword evidence="1" id="KW-0406">Ion transport</keyword>
<accession>A0A285IIV5</accession>
<evidence type="ECO:0000313" key="3">
    <source>
        <dbReference type="EMBL" id="PJE29068.1"/>
    </source>
</evidence>
<gene>
    <name evidence="3" type="ORF">CVM39_11550</name>
    <name evidence="4" type="ORF">SAMN06297129_1058</name>
</gene>
<keyword evidence="1" id="KW-0813">Transport</keyword>
<dbReference type="Proteomes" id="UP000231655">
    <property type="component" value="Unassembled WGS sequence"/>
</dbReference>
<evidence type="ECO:0000256" key="1">
    <source>
        <dbReference type="PIRNR" id="PIRNR032126"/>
    </source>
</evidence>
<dbReference type="PIRSF" id="PIRSF032126">
    <property type="entry name" value="F0F1_ATP_synthase_subunit_I"/>
    <property type="match status" value="1"/>
</dbReference>
<dbReference type="GO" id="GO:1902600">
    <property type="term" value="P:proton transmembrane transport"/>
    <property type="evidence" value="ECO:0007669"/>
    <property type="project" value="UniProtKB-KW"/>
</dbReference>
<keyword evidence="6" id="KW-1185">Reference proteome</keyword>
<evidence type="ECO:0000313" key="4">
    <source>
        <dbReference type="EMBL" id="SNY46881.1"/>
    </source>
</evidence>
<feature type="transmembrane region" description="Helical" evidence="2">
    <location>
        <begin position="45"/>
        <end position="63"/>
    </location>
</feature>
<dbReference type="AlphaFoldDB" id="A0A285IIV5"/>
<dbReference type="EMBL" id="OBEA01000002">
    <property type="protein sequence ID" value="SNY46881.1"/>
    <property type="molecule type" value="Genomic_DNA"/>
</dbReference>
<keyword evidence="2" id="KW-1133">Transmembrane helix</keyword>
<dbReference type="InterPro" id="IPR016989">
    <property type="entry name" value="Atp1_alphaprobac"/>
</dbReference>
<dbReference type="OrthoDB" id="15401at2"/>
<feature type="transmembrane region" description="Helical" evidence="2">
    <location>
        <begin position="69"/>
        <end position="90"/>
    </location>
</feature>
<proteinExistence type="inferred from homology"/>
<comment type="similarity">
    <text evidence="1">Belongs to the bacterial AtpI family.</text>
</comment>
<keyword evidence="2" id="KW-0812">Transmembrane</keyword>